<name>A0A0F9NGX9_9ZZZZ</name>
<proteinExistence type="predicted"/>
<keyword evidence="1" id="KW-0812">Transmembrane</keyword>
<sequence>MALLSISRIGNNLIGLGVIAWVFFMIYSKMDKEKLRSTMDGLKKLFGGKKE</sequence>
<evidence type="ECO:0000256" key="1">
    <source>
        <dbReference type="SAM" id="Phobius"/>
    </source>
</evidence>
<evidence type="ECO:0000313" key="2">
    <source>
        <dbReference type="EMBL" id="KKN11192.1"/>
    </source>
</evidence>
<keyword evidence="1" id="KW-0472">Membrane</keyword>
<keyword evidence="1" id="KW-1133">Transmembrane helix</keyword>
<dbReference type="AlphaFoldDB" id="A0A0F9NGX9"/>
<protein>
    <submittedName>
        <fullName evidence="2">Uncharacterized protein</fullName>
    </submittedName>
</protein>
<dbReference type="EMBL" id="LAZR01004162">
    <property type="protein sequence ID" value="KKN11192.1"/>
    <property type="molecule type" value="Genomic_DNA"/>
</dbReference>
<gene>
    <name evidence="2" type="ORF">LCGC14_1028960</name>
</gene>
<accession>A0A0F9NGX9</accession>
<feature type="transmembrane region" description="Helical" evidence="1">
    <location>
        <begin position="6"/>
        <end position="27"/>
    </location>
</feature>
<comment type="caution">
    <text evidence="2">The sequence shown here is derived from an EMBL/GenBank/DDBJ whole genome shotgun (WGS) entry which is preliminary data.</text>
</comment>
<organism evidence="2">
    <name type="scientific">marine sediment metagenome</name>
    <dbReference type="NCBI Taxonomy" id="412755"/>
    <lineage>
        <taxon>unclassified sequences</taxon>
        <taxon>metagenomes</taxon>
        <taxon>ecological metagenomes</taxon>
    </lineage>
</organism>
<reference evidence="2" key="1">
    <citation type="journal article" date="2015" name="Nature">
        <title>Complex archaea that bridge the gap between prokaryotes and eukaryotes.</title>
        <authorList>
            <person name="Spang A."/>
            <person name="Saw J.H."/>
            <person name="Jorgensen S.L."/>
            <person name="Zaremba-Niedzwiedzka K."/>
            <person name="Martijn J."/>
            <person name="Lind A.E."/>
            <person name="van Eijk R."/>
            <person name="Schleper C."/>
            <person name="Guy L."/>
            <person name="Ettema T.J."/>
        </authorList>
    </citation>
    <scope>NUCLEOTIDE SEQUENCE</scope>
</reference>